<protein>
    <submittedName>
        <fullName evidence="7">Phenol 2-monooxygenase</fullName>
    </submittedName>
</protein>
<dbReference type="GO" id="GO:0016709">
    <property type="term" value="F:oxidoreductase activity, acting on paired donors, with incorporation or reduction of molecular oxygen, NAD(P)H as one donor, and incorporation of one atom of oxygen"/>
    <property type="evidence" value="ECO:0007669"/>
    <property type="project" value="UniProtKB-ARBA"/>
</dbReference>
<organism evidence="7 8">
    <name type="scientific">Cordyceps militaris (strain CM01)</name>
    <name type="common">Caterpillar fungus</name>
    <dbReference type="NCBI Taxonomy" id="983644"/>
    <lineage>
        <taxon>Eukaryota</taxon>
        <taxon>Fungi</taxon>
        <taxon>Dikarya</taxon>
        <taxon>Ascomycota</taxon>
        <taxon>Pezizomycotina</taxon>
        <taxon>Sordariomycetes</taxon>
        <taxon>Hypocreomycetidae</taxon>
        <taxon>Hypocreales</taxon>
        <taxon>Cordycipitaceae</taxon>
        <taxon>Cordyceps</taxon>
    </lineage>
</organism>
<evidence type="ECO:0000313" key="8">
    <source>
        <dbReference type="Proteomes" id="UP000001610"/>
    </source>
</evidence>
<dbReference type="OMA" id="IYDIAFW"/>
<evidence type="ECO:0000259" key="6">
    <source>
        <dbReference type="Pfam" id="PF07976"/>
    </source>
</evidence>
<feature type="domain" description="Phenol hydroxylase-like C-terminal dimerisation" evidence="6">
    <location>
        <begin position="574"/>
        <end position="795"/>
    </location>
</feature>
<evidence type="ECO:0000259" key="5">
    <source>
        <dbReference type="Pfam" id="PF01494"/>
    </source>
</evidence>
<dbReference type="CDD" id="cd02979">
    <property type="entry name" value="PHOX_C"/>
    <property type="match status" value="1"/>
</dbReference>
<dbReference type="eggNOG" id="KOG3855">
    <property type="taxonomic scope" value="Eukaryota"/>
</dbReference>
<dbReference type="Pfam" id="PF01494">
    <property type="entry name" value="FAD_binding_3"/>
    <property type="match status" value="1"/>
</dbReference>
<dbReference type="InterPro" id="IPR038220">
    <property type="entry name" value="PHOX_C_sf"/>
</dbReference>
<dbReference type="Pfam" id="PF07976">
    <property type="entry name" value="Phe_hydrox_dim"/>
    <property type="match status" value="1"/>
</dbReference>
<sequence>MSWRERNGATLTPTKVSSWTSKSDHFDIATGPAQRSRRRSPQFRLSLTGQSLDFCAFFPGPPPGALQNAHAIQAVRRSHTTTSINGISESNQIPVVACLSHKSKIVSGRNDQPAPLPLTLSPFFFVRLHNFLATSIDSANTPRAAAYPHPSEEQILRHTPSPNGEVSASLSRMQLPRASTPQCQVCVVGAGPAGLMLACNLARFGIDVQVIDDRDGKTTVGRADGLQPKTIETFRQMRLADPLLQRGVKVFDISFWRSTSTEQLHRLGREVHYPPVIDVLDPCILLAHQGMVEDLFMDDMRLRGKEVIRNVSFESYDQLPTNIGQSSLQVNYKGADSDDIQPILAEFLVGCKLLPCKLRVEAVGVSQPAIWGVLDGELITDFPDIWSKTLVYSEEHGSILIVPRERNMTRLYIELKSCQTPTALADLARGDDLGQSFVMEQARKIMAPFNIDWSCIEWFGRYQVGQRLASHFSDETASVFLAGDASHTHSPKSAQGMNTAMHDSWNLAWKLNLAVRGFARPELMCSYEEERRKVALDLVNFDYEHANQIANGDAVALAKNFLFNVRFISGIGAEYGPSILTQPSIIHDEASFPCPEAARPGSILPPAKVTRYIDANPVDIQLDIPMMGQFRIYLFAWDVFQSATFLESFCNSISSRTSFVNALSAAATASYARQPRTTVPEDVYTRPERYVKASELFTFALITSMRKSEFEISDLPLLLQENRWTLYLDNVPEQDTRGMRCTEKWLGRLAPGEVAIITVRPDGYVGSVRRWDAGLDESGANAAKWLDQYYGGFLKLPNEPST</sequence>
<dbReference type="GeneID" id="18168310"/>
<dbReference type="AlphaFoldDB" id="G3JJV1"/>
<dbReference type="Proteomes" id="UP000001610">
    <property type="component" value="Unassembled WGS sequence"/>
</dbReference>
<evidence type="ECO:0000256" key="1">
    <source>
        <dbReference type="ARBA" id="ARBA00007801"/>
    </source>
</evidence>
<dbReference type="Gene3D" id="3.40.30.20">
    <property type="match status" value="1"/>
</dbReference>
<gene>
    <name evidence="7" type="ORF">CCM_06295</name>
</gene>
<dbReference type="SUPFAM" id="SSF54373">
    <property type="entry name" value="FAD-linked reductases, C-terminal domain"/>
    <property type="match status" value="1"/>
</dbReference>
<dbReference type="HOGENOM" id="CLU_009665_9_3_1"/>
<evidence type="ECO:0000256" key="2">
    <source>
        <dbReference type="ARBA" id="ARBA00022630"/>
    </source>
</evidence>
<evidence type="ECO:0000256" key="4">
    <source>
        <dbReference type="ARBA" id="ARBA00023002"/>
    </source>
</evidence>
<dbReference type="GO" id="GO:0071949">
    <property type="term" value="F:FAD binding"/>
    <property type="evidence" value="ECO:0007669"/>
    <property type="project" value="InterPro"/>
</dbReference>
<dbReference type="InterPro" id="IPR036249">
    <property type="entry name" value="Thioredoxin-like_sf"/>
</dbReference>
<feature type="domain" description="FAD-binding" evidence="5">
    <location>
        <begin position="183"/>
        <end position="541"/>
    </location>
</feature>
<dbReference type="KEGG" id="cmt:CCM_06295"/>
<dbReference type="STRING" id="983644.G3JJV1"/>
<dbReference type="InParanoid" id="G3JJV1"/>
<keyword evidence="8" id="KW-1185">Reference proteome</keyword>
<dbReference type="RefSeq" id="XP_006671499.1">
    <property type="nucleotide sequence ID" value="XM_006671436.1"/>
</dbReference>
<proteinExistence type="inferred from homology"/>
<dbReference type="EMBL" id="JH126402">
    <property type="protein sequence ID" value="EGX92135.1"/>
    <property type="molecule type" value="Genomic_DNA"/>
</dbReference>
<dbReference type="SUPFAM" id="SSF52833">
    <property type="entry name" value="Thioredoxin-like"/>
    <property type="match status" value="1"/>
</dbReference>
<keyword evidence="2" id="KW-0285">Flavoprotein</keyword>
<reference evidence="7 8" key="1">
    <citation type="journal article" date="2011" name="Genome Biol.">
        <title>Genome sequence of the insect pathogenic fungus Cordyceps militaris, a valued traditional Chinese medicine.</title>
        <authorList>
            <person name="Zheng P."/>
            <person name="Xia Y."/>
            <person name="Xiao G."/>
            <person name="Xiong C."/>
            <person name="Hu X."/>
            <person name="Zhang S."/>
            <person name="Zheng H."/>
            <person name="Huang Y."/>
            <person name="Zhou Y."/>
            <person name="Wang S."/>
            <person name="Zhao G.P."/>
            <person name="Liu X."/>
            <person name="St Leger R.J."/>
            <person name="Wang C."/>
        </authorList>
    </citation>
    <scope>NUCLEOTIDE SEQUENCE [LARGE SCALE GENOMIC DNA]</scope>
    <source>
        <strain evidence="7 8">CM01</strain>
    </source>
</reference>
<accession>G3JJV1</accession>
<dbReference type="PANTHER" id="PTHR43004:SF4">
    <property type="entry name" value="FAD-BINDING DOMAIN-CONTAINING PROTEIN"/>
    <property type="match status" value="1"/>
</dbReference>
<comment type="similarity">
    <text evidence="1">Belongs to the PheA/TfdB FAD monooxygenase family.</text>
</comment>
<name>G3JJV1_CORMM</name>
<dbReference type="InterPro" id="IPR002938">
    <property type="entry name" value="FAD-bd"/>
</dbReference>
<dbReference type="Gene3D" id="3.30.9.10">
    <property type="entry name" value="D-Amino Acid Oxidase, subunit A, domain 2"/>
    <property type="match status" value="1"/>
</dbReference>
<dbReference type="Gene3D" id="3.50.50.60">
    <property type="entry name" value="FAD/NAD(P)-binding domain"/>
    <property type="match status" value="1"/>
</dbReference>
<dbReference type="InterPro" id="IPR012941">
    <property type="entry name" value="Phe_hydrox_C_dim_dom"/>
</dbReference>
<dbReference type="PANTHER" id="PTHR43004">
    <property type="entry name" value="TRK SYSTEM POTASSIUM UPTAKE PROTEIN"/>
    <property type="match status" value="1"/>
</dbReference>
<dbReference type="InterPro" id="IPR036188">
    <property type="entry name" value="FAD/NAD-bd_sf"/>
</dbReference>
<keyword evidence="3" id="KW-0274">FAD</keyword>
<keyword evidence="4" id="KW-0560">Oxidoreductase</keyword>
<dbReference type="VEuPathDB" id="FungiDB:CCM_06295"/>
<evidence type="ECO:0000313" key="7">
    <source>
        <dbReference type="EMBL" id="EGX92135.1"/>
    </source>
</evidence>
<evidence type="ECO:0000256" key="3">
    <source>
        <dbReference type="ARBA" id="ARBA00022827"/>
    </source>
</evidence>
<dbReference type="InterPro" id="IPR050641">
    <property type="entry name" value="RIFMO-like"/>
</dbReference>
<dbReference type="PRINTS" id="PR00420">
    <property type="entry name" value="RNGMNOXGNASE"/>
</dbReference>
<keyword evidence="7" id="KW-0503">Monooxygenase</keyword>
<dbReference type="SUPFAM" id="SSF51905">
    <property type="entry name" value="FAD/NAD(P)-binding domain"/>
    <property type="match status" value="1"/>
</dbReference>
<dbReference type="OrthoDB" id="5325318at2759"/>